<keyword evidence="4" id="KW-1185">Reference proteome</keyword>
<dbReference type="InterPro" id="IPR012334">
    <property type="entry name" value="Pectin_lyas_fold"/>
</dbReference>
<feature type="chain" id="PRO_5011661989" description="Right handed beta helix region" evidence="2">
    <location>
        <begin position="27"/>
        <end position="686"/>
    </location>
</feature>
<dbReference type="Proteomes" id="UP000199632">
    <property type="component" value="Unassembled WGS sequence"/>
</dbReference>
<sequence>MRKLRARVCAAAVMVAVVAVPLAGRADPSTELPHVSASAWLPSIGTGTLVRTNATRGEPDAELKLPADALVVQGAGHVVLFDRAAGTATPVDTALLRYGAAVPFGEPLGEAVVDGRGTIWFAVLGRGAVVPMRAGVAGPAVTVTRGGDTLPLVVVAGRAMAVDATTQSLVGLDGAAAAPLPAELAGRPFHAGGSTDQRVAAFVTGSRLVVSWLDTRTTEVVDLPARRPGRPVVAGHRVIVPDGGRLLVHDLDTGATEAVTVADRPATLDVFAQDGLVWANAPDGPEAMVWVDDAWRRIRKYGTRSASTKAPRPRPTPSTTVRPEPSPSERETPGPSVGGPQAGPSPGGGGPRPSPAAGGLRCGGVLTADGALDRDLRCSGTAGITIAADGVTLDLRGHTLSFAGPPPAGAEPIGVAARAVRDVQIRNGVVTGFLRQVELRDSRDVTLTDVRLKGNRGLRAVAVSGLRLSGVSIGPEGRNSHALTVTESTVDVQESSIVGDNSGCFLSTCRFVGGNLSVDLFEATGPLTMRGTTVWCKVCHVHDGGTAVIRDGEIRRLNMPGGLPRIVGNRITGPLRLGLNPDSPYPNGGPAVERNDIVGSALVVDAQSAGRMRGMRIVGNTVSGAPGQNFYSSGEGIRIDVPEGSDILVAGNTVRNSRGYGISAPQGVLDGGGNTSDTGCVGVRCG</sequence>
<protein>
    <recommendedName>
        <fullName evidence="5">Right handed beta helix region</fullName>
    </recommendedName>
</protein>
<dbReference type="SUPFAM" id="SSF51126">
    <property type="entry name" value="Pectin lyase-like"/>
    <property type="match status" value="1"/>
</dbReference>
<organism evidence="3 4">
    <name type="scientific">Asanoa ishikariensis</name>
    <dbReference type="NCBI Taxonomy" id="137265"/>
    <lineage>
        <taxon>Bacteria</taxon>
        <taxon>Bacillati</taxon>
        <taxon>Actinomycetota</taxon>
        <taxon>Actinomycetes</taxon>
        <taxon>Micromonosporales</taxon>
        <taxon>Micromonosporaceae</taxon>
        <taxon>Asanoa</taxon>
    </lineage>
</organism>
<dbReference type="OrthoDB" id="3372012at2"/>
<feature type="signal peptide" evidence="2">
    <location>
        <begin position="1"/>
        <end position="26"/>
    </location>
</feature>
<gene>
    <name evidence="3" type="ORF">SAMN05421684_2838</name>
</gene>
<keyword evidence="2" id="KW-0732">Signal</keyword>
<dbReference type="InterPro" id="IPR011050">
    <property type="entry name" value="Pectin_lyase_fold/virulence"/>
</dbReference>
<evidence type="ECO:0008006" key="5">
    <source>
        <dbReference type="Google" id="ProtNLM"/>
    </source>
</evidence>
<proteinExistence type="predicted"/>
<dbReference type="SMART" id="SM00710">
    <property type="entry name" value="PbH1"/>
    <property type="match status" value="4"/>
</dbReference>
<dbReference type="Gene3D" id="2.160.20.10">
    <property type="entry name" value="Single-stranded right-handed beta-helix, Pectin lyase-like"/>
    <property type="match status" value="1"/>
</dbReference>
<evidence type="ECO:0000256" key="1">
    <source>
        <dbReference type="SAM" id="MobiDB-lite"/>
    </source>
</evidence>
<dbReference type="RefSeq" id="WP_090790868.1">
    <property type="nucleotide sequence ID" value="NZ_BOND01000024.1"/>
</dbReference>
<feature type="region of interest" description="Disordered" evidence="1">
    <location>
        <begin position="302"/>
        <end position="360"/>
    </location>
</feature>
<evidence type="ECO:0000313" key="4">
    <source>
        <dbReference type="Proteomes" id="UP000199632"/>
    </source>
</evidence>
<dbReference type="AlphaFoldDB" id="A0A1H3PF61"/>
<feature type="compositionally biased region" description="Gly residues" evidence="1">
    <location>
        <begin position="336"/>
        <end position="351"/>
    </location>
</feature>
<name>A0A1H3PF61_9ACTN</name>
<dbReference type="STRING" id="137265.SAMN05421684_2838"/>
<reference evidence="4" key="1">
    <citation type="submission" date="2016-10" db="EMBL/GenBank/DDBJ databases">
        <authorList>
            <person name="Varghese N."/>
            <person name="Submissions S."/>
        </authorList>
    </citation>
    <scope>NUCLEOTIDE SEQUENCE [LARGE SCALE GENOMIC DNA]</scope>
    <source>
        <strain evidence="4">DSM 44718</strain>
    </source>
</reference>
<accession>A0A1H3PF61</accession>
<dbReference type="EMBL" id="FNQB01000001">
    <property type="protein sequence ID" value="SDY99720.1"/>
    <property type="molecule type" value="Genomic_DNA"/>
</dbReference>
<dbReference type="InterPro" id="IPR006626">
    <property type="entry name" value="PbH1"/>
</dbReference>
<evidence type="ECO:0000313" key="3">
    <source>
        <dbReference type="EMBL" id="SDY99720.1"/>
    </source>
</evidence>
<evidence type="ECO:0000256" key="2">
    <source>
        <dbReference type="SAM" id="SignalP"/>
    </source>
</evidence>